<evidence type="ECO:0000259" key="4">
    <source>
        <dbReference type="PROSITE" id="PS50893"/>
    </source>
</evidence>
<dbReference type="InterPro" id="IPR017871">
    <property type="entry name" value="ABC_transporter-like_CS"/>
</dbReference>
<feature type="domain" description="ABC transporter" evidence="4">
    <location>
        <begin position="1"/>
        <end position="228"/>
    </location>
</feature>
<keyword evidence="3 5" id="KW-0067">ATP-binding</keyword>
<keyword evidence="6" id="KW-1185">Reference proteome</keyword>
<keyword evidence="2" id="KW-0547">Nucleotide-binding</keyword>
<sequence length="229" mass="26397">MRLNITNIEKKYKYFTLGPLNININRSCIVGLVGRNGAGKTTLFKSIFGLYPNKKTKLYLNEKFHKYTSSEDKENIVMLTEVSSFPNYMNAHEISSIYSKFYKNWDNQMFLRIVNKLELSQYKRVKELSLGNKKKLAFAAVLATKAPVMLLDEPTSNIDPVTRQLILDELAEYIKENDSIIFFSSHILSDINKVATELILINKGQIVYDGPFDQVEHTESNEKILELIR</sequence>
<dbReference type="GO" id="GO:0016887">
    <property type="term" value="F:ATP hydrolysis activity"/>
    <property type="evidence" value="ECO:0007669"/>
    <property type="project" value="InterPro"/>
</dbReference>
<dbReference type="InterPro" id="IPR051782">
    <property type="entry name" value="ABC_Transporter_VariousFunc"/>
</dbReference>
<organism evidence="5 6">
    <name type="scientific">Thiospirochaeta perfilievii</name>
    <dbReference type="NCBI Taxonomy" id="252967"/>
    <lineage>
        <taxon>Bacteria</taxon>
        <taxon>Pseudomonadati</taxon>
        <taxon>Spirochaetota</taxon>
        <taxon>Spirochaetia</taxon>
        <taxon>Spirochaetales</taxon>
        <taxon>Spirochaetaceae</taxon>
        <taxon>Thiospirochaeta</taxon>
    </lineage>
</organism>
<dbReference type="PROSITE" id="PS00211">
    <property type="entry name" value="ABC_TRANSPORTER_1"/>
    <property type="match status" value="1"/>
</dbReference>
<dbReference type="CDD" id="cd03230">
    <property type="entry name" value="ABC_DR_subfamily_A"/>
    <property type="match status" value="1"/>
</dbReference>
<protein>
    <submittedName>
        <fullName evidence="5">ABC transporter ATP-binding protein</fullName>
    </submittedName>
</protein>
<dbReference type="GO" id="GO:0005524">
    <property type="term" value="F:ATP binding"/>
    <property type="evidence" value="ECO:0007669"/>
    <property type="project" value="UniProtKB-KW"/>
</dbReference>
<dbReference type="SUPFAM" id="SSF52540">
    <property type="entry name" value="P-loop containing nucleoside triphosphate hydrolases"/>
    <property type="match status" value="1"/>
</dbReference>
<dbReference type="OrthoDB" id="9804819at2"/>
<evidence type="ECO:0000256" key="1">
    <source>
        <dbReference type="ARBA" id="ARBA00022448"/>
    </source>
</evidence>
<dbReference type="Pfam" id="PF00005">
    <property type="entry name" value="ABC_tran"/>
    <property type="match status" value="1"/>
</dbReference>
<reference evidence="5 6" key="2">
    <citation type="submission" date="2019-09" db="EMBL/GenBank/DDBJ databases">
        <title>Complete Genome Sequence and Methylome Analysis of free living Spirochaetas.</title>
        <authorList>
            <person name="Leshcheva N."/>
            <person name="Mikheeva N."/>
        </authorList>
    </citation>
    <scope>NUCLEOTIDE SEQUENCE [LARGE SCALE GENOMIC DNA]</scope>
    <source>
        <strain evidence="5 6">P</strain>
    </source>
</reference>
<evidence type="ECO:0000313" key="5">
    <source>
        <dbReference type="EMBL" id="QEN03719.1"/>
    </source>
</evidence>
<dbReference type="KEGG" id="sper:EW093_03045"/>
<dbReference type="PANTHER" id="PTHR42939:SF3">
    <property type="entry name" value="ABC TRANSPORTER ATP-BINDING COMPONENT"/>
    <property type="match status" value="1"/>
</dbReference>
<dbReference type="InterPro" id="IPR003439">
    <property type="entry name" value="ABC_transporter-like_ATP-bd"/>
</dbReference>
<proteinExistence type="predicted"/>
<dbReference type="Gene3D" id="3.40.50.300">
    <property type="entry name" value="P-loop containing nucleotide triphosphate hydrolases"/>
    <property type="match status" value="1"/>
</dbReference>
<gene>
    <name evidence="5" type="ORF">EW093_03045</name>
</gene>
<evidence type="ECO:0000256" key="2">
    <source>
        <dbReference type="ARBA" id="ARBA00022741"/>
    </source>
</evidence>
<reference evidence="5 6" key="1">
    <citation type="submission" date="2019-02" db="EMBL/GenBank/DDBJ databases">
        <authorList>
            <person name="Fomenkov A."/>
            <person name="Dubinina G."/>
            <person name="Grabovich M."/>
            <person name="Vincze T."/>
            <person name="Roberts R.J."/>
        </authorList>
    </citation>
    <scope>NUCLEOTIDE SEQUENCE [LARGE SCALE GENOMIC DNA]</scope>
    <source>
        <strain evidence="5 6">P</strain>
    </source>
</reference>
<evidence type="ECO:0000256" key="3">
    <source>
        <dbReference type="ARBA" id="ARBA00022840"/>
    </source>
</evidence>
<dbReference type="PANTHER" id="PTHR42939">
    <property type="entry name" value="ABC TRANSPORTER ATP-BINDING PROTEIN ALBC-RELATED"/>
    <property type="match status" value="1"/>
</dbReference>
<name>A0A5C1Q9Y6_9SPIO</name>
<dbReference type="Proteomes" id="UP000323824">
    <property type="component" value="Chromosome"/>
</dbReference>
<keyword evidence="1" id="KW-0813">Transport</keyword>
<dbReference type="PROSITE" id="PS50893">
    <property type="entry name" value="ABC_TRANSPORTER_2"/>
    <property type="match status" value="1"/>
</dbReference>
<dbReference type="EMBL" id="CP035807">
    <property type="protein sequence ID" value="QEN03719.1"/>
    <property type="molecule type" value="Genomic_DNA"/>
</dbReference>
<dbReference type="AlphaFoldDB" id="A0A5C1Q9Y6"/>
<dbReference type="InterPro" id="IPR027417">
    <property type="entry name" value="P-loop_NTPase"/>
</dbReference>
<accession>A0A5C1Q9Y6</accession>
<evidence type="ECO:0000313" key="6">
    <source>
        <dbReference type="Proteomes" id="UP000323824"/>
    </source>
</evidence>
<dbReference type="RefSeq" id="WP_149566977.1">
    <property type="nucleotide sequence ID" value="NZ_CP035807.1"/>
</dbReference>